<evidence type="ECO:0000259" key="2">
    <source>
        <dbReference type="Pfam" id="PF14690"/>
    </source>
</evidence>
<accession>A0AAU9CHB8</accession>
<dbReference type="NCBIfam" id="NF033550">
    <property type="entry name" value="transpos_ISL3"/>
    <property type="match status" value="1"/>
</dbReference>
<dbReference type="KEGG" id="fax:FUAX_18650"/>
<protein>
    <submittedName>
        <fullName evidence="3">ISL3 family transposase</fullName>
    </submittedName>
</protein>
<dbReference type="InterPro" id="IPR002560">
    <property type="entry name" value="Transposase_DDE"/>
</dbReference>
<feature type="domain" description="Transposase IS204/IS1001/IS1096/IS1165 zinc-finger" evidence="2">
    <location>
        <begin position="39"/>
        <end position="83"/>
    </location>
</feature>
<evidence type="ECO:0000313" key="3">
    <source>
        <dbReference type="EMBL" id="BDD09433.1"/>
    </source>
</evidence>
<dbReference type="PANTHER" id="PTHR33498:SF1">
    <property type="entry name" value="TRANSPOSASE FOR INSERTION SEQUENCE ELEMENT IS1557"/>
    <property type="match status" value="1"/>
</dbReference>
<dbReference type="PANTHER" id="PTHR33498">
    <property type="entry name" value="TRANSPOSASE FOR INSERTION SEQUENCE ELEMENT IS1557"/>
    <property type="match status" value="1"/>
</dbReference>
<evidence type="ECO:0000259" key="1">
    <source>
        <dbReference type="Pfam" id="PF01610"/>
    </source>
</evidence>
<organism evidence="3 4">
    <name type="scientific">Fulvitalea axinellae</name>
    <dbReference type="NCBI Taxonomy" id="1182444"/>
    <lineage>
        <taxon>Bacteria</taxon>
        <taxon>Pseudomonadati</taxon>
        <taxon>Bacteroidota</taxon>
        <taxon>Cytophagia</taxon>
        <taxon>Cytophagales</taxon>
        <taxon>Persicobacteraceae</taxon>
        <taxon>Fulvitalea</taxon>
    </lineage>
</organism>
<evidence type="ECO:0000313" key="4">
    <source>
        <dbReference type="Proteomes" id="UP001348817"/>
    </source>
</evidence>
<dbReference type="EMBL" id="AP025314">
    <property type="protein sequence ID" value="BDD09433.1"/>
    <property type="molecule type" value="Genomic_DNA"/>
</dbReference>
<reference evidence="3 4" key="1">
    <citation type="submission" date="2021-12" db="EMBL/GenBank/DDBJ databases">
        <title>Genome sequencing of bacteria with rrn-lacking chromosome and rrn-plasmid.</title>
        <authorList>
            <person name="Anda M."/>
            <person name="Iwasaki W."/>
        </authorList>
    </citation>
    <scope>NUCLEOTIDE SEQUENCE [LARGE SCALE GENOMIC DNA]</scope>
    <source>
        <strain evidence="3 4">DSM 100852</strain>
    </source>
</reference>
<dbReference type="Pfam" id="PF01610">
    <property type="entry name" value="DDE_Tnp_ISL3"/>
    <property type="match status" value="1"/>
</dbReference>
<proteinExistence type="predicted"/>
<sequence>MTEEEFYGSILHLPYLKVESVVHGPKKIGIHCQITVKASKCPVCLKKRETINQYSLHKYQDLSISGKEVWLHVRVPQFVCEGCGRYFLHRPEWASSGKSHTDRQSKWIFELCAKQSFSEVAALVNACHKTVERIYFRHANKAVDLLGRYARVRKLGIDELAHRKGKKDYVCVLTDLERGIHLDILKDRKKETIRSHFQSLGNGFMRRIEVVACDIWRPYIDVCEACFPNAAVVIDYFHVVKSLNDSLDGIRKKLRKEHKDTDCFKNIKWALFKRPDHCCSRQRESLGRAFRDSALLKDAYDLRNEFLEIMDFSETKVSDEKRLDQWIEKARDVNQKGFNRFVKTLCRWRTQIWAFTQTGVTNAMTEGLNNMIRYYKRISFGIPNFEHMRIRVLVSGI</sequence>
<dbReference type="Proteomes" id="UP001348817">
    <property type="component" value="Chromosome"/>
</dbReference>
<dbReference type="AlphaFoldDB" id="A0AAU9CHB8"/>
<dbReference type="Pfam" id="PF14690">
    <property type="entry name" value="Zn_ribbon_ISL3"/>
    <property type="match status" value="1"/>
</dbReference>
<keyword evidence="4" id="KW-1185">Reference proteome</keyword>
<dbReference type="InterPro" id="IPR029261">
    <property type="entry name" value="Transposase_Znf"/>
</dbReference>
<dbReference type="InterPro" id="IPR047951">
    <property type="entry name" value="Transpos_ISL3"/>
</dbReference>
<name>A0AAU9CHB8_9BACT</name>
<feature type="domain" description="Transposase IS204/IS1001/IS1096/IS1165 DDE" evidence="1">
    <location>
        <begin position="155"/>
        <end position="392"/>
    </location>
</feature>
<gene>
    <name evidence="3" type="ORF">FUAX_18650</name>
</gene>
<dbReference type="RefSeq" id="WP_338394634.1">
    <property type="nucleotide sequence ID" value="NZ_AP025314.1"/>
</dbReference>